<organism evidence="1">
    <name type="scientific">uncultured Nocardioidaceae bacterium</name>
    <dbReference type="NCBI Taxonomy" id="253824"/>
    <lineage>
        <taxon>Bacteria</taxon>
        <taxon>Bacillati</taxon>
        <taxon>Actinomycetota</taxon>
        <taxon>Actinomycetes</taxon>
        <taxon>Propionibacteriales</taxon>
        <taxon>Nocardioidaceae</taxon>
        <taxon>environmental samples</taxon>
    </lineage>
</organism>
<protein>
    <recommendedName>
        <fullName evidence="2">DUF1800 domain-containing protein</fullName>
    </recommendedName>
</protein>
<reference evidence="1" key="1">
    <citation type="submission" date="2020-02" db="EMBL/GenBank/DDBJ databases">
        <authorList>
            <person name="Meier V. D."/>
        </authorList>
    </citation>
    <scope>NUCLEOTIDE SEQUENCE</scope>
    <source>
        <strain evidence="1">AVDCRST_MAG24</strain>
    </source>
</reference>
<accession>A0A6J4M6R8</accession>
<dbReference type="InterPro" id="IPR014917">
    <property type="entry name" value="DUF1800"/>
</dbReference>
<dbReference type="Pfam" id="PF08811">
    <property type="entry name" value="DUF1800"/>
    <property type="match status" value="1"/>
</dbReference>
<gene>
    <name evidence="1" type="ORF">AVDCRST_MAG24-1739</name>
</gene>
<proteinExistence type="predicted"/>
<name>A0A6J4M6R8_9ACTN</name>
<dbReference type="AlphaFoldDB" id="A0A6J4M6R8"/>
<dbReference type="EMBL" id="CADCUF010000252">
    <property type="protein sequence ID" value="CAA9349986.1"/>
    <property type="molecule type" value="Genomic_DNA"/>
</dbReference>
<evidence type="ECO:0000313" key="1">
    <source>
        <dbReference type="EMBL" id="CAA9349986.1"/>
    </source>
</evidence>
<sequence>MAVVAPYDKTTVPTARQLHMLDRFGCGWSRPAFTQLQNAGGELAWFEQQLAPTSITESTTADAVVSWFPGLRQAPEVIWSSDRTGVKRHWEYAIDLANCSLLRRIYSKRSLLESMVDFWSNHLHVDARSFPVFCQRPAYDDLLRSHALGRFSDLLVAATLHPAMLLFLDNYKSVRGAPNENHGRELLELHTVGQDAGYTEQMVKDSAKILSGWTVVSGYNPSTSPAWSRTYDPTRHTTGPVSVLGFTAANAAPDGRVLTEQYLRYLASHPSTARRIARKLAVRFVSDTPSEQLVSTLAQVFLDSGTDISATLRALVASDEFWASAGAKVRTPIDDVVATCRTLRVTAQAPTSKSSFANALSWTINSTLCFHWPRPDGPPDTADVWAAPTRMLNSWKMHWGLAGGYSPSQQATYLTPVSYLPQASIRFDRFVDHLCRVLLGRGSTSVLLDAACEGTGTGVAEVVTADHAVIRWKFSRLVAVLLDSPEHMTR</sequence>
<evidence type="ECO:0008006" key="2">
    <source>
        <dbReference type="Google" id="ProtNLM"/>
    </source>
</evidence>